<accession>A0A4X1SQM0</accession>
<proteinExistence type="inferred from homology"/>
<dbReference type="Proteomes" id="UP000314985">
    <property type="component" value="Chromosome 12"/>
</dbReference>
<feature type="compositionally biased region" description="Basic and acidic residues" evidence="4">
    <location>
        <begin position="141"/>
        <end position="155"/>
    </location>
</feature>
<dbReference type="PANTHER" id="PTHR13992">
    <property type="entry name" value="NUCLEAR RECEPTOR CO-REPRESSOR RELATED NCOR"/>
    <property type="match status" value="1"/>
</dbReference>
<evidence type="ECO:0000313" key="6">
    <source>
        <dbReference type="Ensembl" id="ENSSSCP00070005009.1"/>
    </source>
</evidence>
<name>A0A4X1SQM0_PIG</name>
<dbReference type="PANTHER" id="PTHR13992:SF5">
    <property type="entry name" value="NUCLEAR RECEPTOR COREPRESSOR 1"/>
    <property type="match status" value="1"/>
</dbReference>
<comment type="similarity">
    <text evidence="1">Belongs to the N-CoR nuclear receptor corepressors family.</text>
</comment>
<reference evidence="6" key="2">
    <citation type="submission" date="2025-08" db="UniProtKB">
        <authorList>
            <consortium name="Ensembl"/>
        </authorList>
    </citation>
    <scope>IDENTIFICATION</scope>
</reference>
<sequence length="237" mass="26854">MSSSGYPPNQGAFSTEQSRYPSHSVQYTFPSARHQQEFAVPDYRSSHLEVSQASQLLQQQQQQQLRRRPSLLSEFHPGSDRPQERRSGYEQFHPGPSPVDHDSLESKRPRLEQVSDSHFQRISAAVLPLVHTLPEGLRSSADAKKDPAFGVKHEAPSSPLSGQPCGDDQNASPSKLSKEELIQSMDRVDREIAKVEQQILKLKKKQVSVWFDCLPESRNLCVSLRKITLSFRSFNFM</sequence>
<reference evidence="6 7" key="1">
    <citation type="submission" date="2017-08" db="EMBL/GenBank/DDBJ databases">
        <title>USMARCv1.0.</title>
        <authorList>
            <person name="Hannum G.I."/>
            <person name="Koren S."/>
            <person name="Schroeder S.G."/>
            <person name="Chin S.C."/>
            <person name="Nonneman D.J."/>
            <person name="Becker S.A."/>
            <person name="Rosen B.D."/>
            <person name="Bickhart D.M."/>
            <person name="Putnam N.H."/>
            <person name="Green R.E."/>
            <person name="Tuggle C.K."/>
            <person name="Liu H."/>
            <person name="Rohrer G.A."/>
            <person name="Warr A."/>
            <person name="Hall R."/>
            <person name="Kim K."/>
            <person name="Hume D.A."/>
            <person name="Talbot R."/>
            <person name="Chow W."/>
            <person name="Howe K."/>
            <person name="Schwartz A.S."/>
            <person name="Watson M."/>
            <person name="Archibald A.L."/>
            <person name="Phillippy A.M."/>
            <person name="Smith T.P.L."/>
        </authorList>
    </citation>
    <scope>NUCLEOTIDE SEQUENCE [LARGE SCALE GENOMIC DNA]</scope>
</reference>
<evidence type="ECO:0000256" key="4">
    <source>
        <dbReference type="SAM" id="MobiDB-lite"/>
    </source>
</evidence>
<evidence type="ECO:0000256" key="1">
    <source>
        <dbReference type="ARBA" id="ARBA00010097"/>
    </source>
</evidence>
<feature type="compositionally biased region" description="Polar residues" evidence="4">
    <location>
        <begin position="1"/>
        <end position="29"/>
    </location>
</feature>
<dbReference type="InterPro" id="IPR051571">
    <property type="entry name" value="N-CoR_corepressor"/>
</dbReference>
<evidence type="ECO:0000259" key="5">
    <source>
        <dbReference type="Pfam" id="PF15784"/>
    </source>
</evidence>
<feature type="compositionally biased region" description="Low complexity" evidence="4">
    <location>
        <begin position="51"/>
        <end position="64"/>
    </location>
</feature>
<evidence type="ECO:0000256" key="2">
    <source>
        <dbReference type="ARBA" id="ARBA00023054"/>
    </source>
</evidence>
<evidence type="ECO:0000256" key="3">
    <source>
        <dbReference type="SAM" id="Coils"/>
    </source>
</evidence>
<feature type="region of interest" description="Disordered" evidence="4">
    <location>
        <begin position="1"/>
        <end position="115"/>
    </location>
</feature>
<dbReference type="Gene3D" id="1.20.5.430">
    <property type="match status" value="1"/>
</dbReference>
<protein>
    <recommendedName>
        <fullName evidence="5">N-CoR GPS2-interacting domain-containing protein</fullName>
    </recommendedName>
</protein>
<dbReference type="InterPro" id="IPR031557">
    <property type="entry name" value="N-CoR_GPS2_interact"/>
</dbReference>
<evidence type="ECO:0000313" key="7">
    <source>
        <dbReference type="Proteomes" id="UP000314985"/>
    </source>
</evidence>
<feature type="region of interest" description="Disordered" evidence="4">
    <location>
        <begin position="140"/>
        <end position="177"/>
    </location>
</feature>
<feature type="coiled-coil region" evidence="3">
    <location>
        <begin position="178"/>
        <end position="205"/>
    </location>
</feature>
<dbReference type="Pfam" id="PF15784">
    <property type="entry name" value="GPS2_interact"/>
    <property type="match status" value="1"/>
</dbReference>
<feature type="compositionally biased region" description="Basic and acidic residues" evidence="4">
    <location>
        <begin position="77"/>
        <end position="88"/>
    </location>
</feature>
<keyword evidence="2 3" id="KW-0175">Coiled coil</keyword>
<dbReference type="AlphaFoldDB" id="A0A4X1SQM0"/>
<dbReference type="Ensembl" id="ENSSSCT00070006133.1">
    <property type="protein sequence ID" value="ENSSSCP00070005009.1"/>
    <property type="gene ID" value="ENSSSCG00070003246.1"/>
</dbReference>
<feature type="domain" description="N-CoR GPS2-interacting" evidence="5">
    <location>
        <begin position="152"/>
        <end position="206"/>
    </location>
</feature>
<feature type="compositionally biased region" description="Basic and acidic residues" evidence="4">
    <location>
        <begin position="99"/>
        <end position="115"/>
    </location>
</feature>
<organism evidence="6 7">
    <name type="scientific">Sus scrofa</name>
    <name type="common">Pig</name>
    <dbReference type="NCBI Taxonomy" id="9823"/>
    <lineage>
        <taxon>Eukaryota</taxon>
        <taxon>Metazoa</taxon>
        <taxon>Chordata</taxon>
        <taxon>Craniata</taxon>
        <taxon>Vertebrata</taxon>
        <taxon>Euteleostomi</taxon>
        <taxon>Mammalia</taxon>
        <taxon>Eutheria</taxon>
        <taxon>Laurasiatheria</taxon>
        <taxon>Artiodactyla</taxon>
        <taxon>Suina</taxon>
        <taxon>Suidae</taxon>
        <taxon>Sus</taxon>
    </lineage>
</organism>